<proteinExistence type="predicted"/>
<dbReference type="Proteomes" id="UP000196980">
    <property type="component" value="Chromosome"/>
</dbReference>
<evidence type="ECO:0000313" key="3">
    <source>
        <dbReference type="Proteomes" id="UP000196980"/>
    </source>
</evidence>
<name>A0ABC8AC25_XYLFS</name>
<reference evidence="3" key="1">
    <citation type="submission" date="2014-11" db="EMBL/GenBank/DDBJ databases">
        <title>Xylella fastidiosa Hib4 Genome Sequencing.</title>
        <authorList>
            <person name="Pierry P.M."/>
            <person name="da Silva A.M."/>
        </authorList>
    </citation>
    <scope>NUCLEOTIDE SEQUENCE [LARGE SCALE GENOMIC DNA]</scope>
    <source>
        <strain evidence="3">Hib4</strain>
    </source>
</reference>
<gene>
    <name evidence="2" type="ORF">XFHB_02480</name>
</gene>
<dbReference type="Pfam" id="PF16363">
    <property type="entry name" value="GDP_Man_Dehyd"/>
    <property type="match status" value="1"/>
</dbReference>
<accession>A0ABC8AC25</accession>
<evidence type="ECO:0000259" key="1">
    <source>
        <dbReference type="Pfam" id="PF16363"/>
    </source>
</evidence>
<dbReference type="SUPFAM" id="SSF51735">
    <property type="entry name" value="NAD(P)-binding Rossmann-fold domains"/>
    <property type="match status" value="1"/>
</dbReference>
<dbReference type="RefSeq" id="WP_023907377.1">
    <property type="nucleotide sequence ID" value="NZ_CP009826.2"/>
</dbReference>
<organism evidence="2 3">
    <name type="scientific">Xylella fastidiosa</name>
    <dbReference type="NCBI Taxonomy" id="2371"/>
    <lineage>
        <taxon>Bacteria</taxon>
        <taxon>Pseudomonadati</taxon>
        <taxon>Pseudomonadota</taxon>
        <taxon>Gammaproteobacteria</taxon>
        <taxon>Lysobacterales</taxon>
        <taxon>Lysobacteraceae</taxon>
        <taxon>Xylella</taxon>
    </lineage>
</organism>
<dbReference type="PANTHER" id="PTHR43000">
    <property type="entry name" value="DTDP-D-GLUCOSE 4,6-DEHYDRATASE-RELATED"/>
    <property type="match status" value="1"/>
</dbReference>
<dbReference type="InterPro" id="IPR016040">
    <property type="entry name" value="NAD(P)-bd_dom"/>
</dbReference>
<feature type="domain" description="NAD(P)-binding" evidence="1">
    <location>
        <begin position="10"/>
        <end position="286"/>
    </location>
</feature>
<dbReference type="Gene3D" id="3.40.50.720">
    <property type="entry name" value="NAD(P)-binding Rossmann-like Domain"/>
    <property type="match status" value="1"/>
</dbReference>
<dbReference type="InterPro" id="IPR036291">
    <property type="entry name" value="NAD(P)-bd_dom_sf"/>
</dbReference>
<dbReference type="EMBL" id="CP009885">
    <property type="protein sequence ID" value="ALR05907.1"/>
    <property type="molecule type" value="Genomic_DNA"/>
</dbReference>
<dbReference type="KEGG" id="xfh:XFHB_02480"/>
<dbReference type="AlphaFoldDB" id="A0ABC8AC25"/>
<sequence>MTLSSGKRVLLTGSSGFTGRYMLDELLSHGYEVIALGKSLPETQDDSVRWLQADLCDLDALTRSVVDVRPDVVIHLAALAFVAHGSANDFYHVNVIGTRNLLTALTHGDATPECVLLASSANVYGNASEGELDESTKPAPTNDYAVSKLSMEYAASLWRERLPLVVTRPFNYTGIGQADTFLIPKIVAHFCRRSQHIELGNLDVQRDFSDVRSVVQAYRRLIETINAVGKTINVCSGVAYSLRDVIDFCRDITGHAIAVRINPAFMRTNEVRILRGNHSLLRQLIGPWSSPPLRETLEWMLKTAV</sequence>
<protein>
    <submittedName>
        <fullName evidence="2">GDP-mannose 4,6-dehydratase</fullName>
    </submittedName>
</protein>
<evidence type="ECO:0000313" key="2">
    <source>
        <dbReference type="EMBL" id="ALR05907.1"/>
    </source>
</evidence>
<dbReference type="Gene3D" id="3.90.25.10">
    <property type="entry name" value="UDP-galactose 4-epimerase, domain 1"/>
    <property type="match status" value="1"/>
</dbReference>